<reference evidence="2" key="1">
    <citation type="submission" date="2018-01" db="EMBL/GenBank/DDBJ databases">
        <authorList>
            <person name="Mao J.F."/>
        </authorList>
    </citation>
    <scope>NUCLEOTIDE SEQUENCE</scope>
    <source>
        <strain evidence="2">Huo1</strain>
        <tissue evidence="2">Leaf</tissue>
    </source>
</reference>
<keyword evidence="1" id="KW-0812">Transmembrane</keyword>
<keyword evidence="1" id="KW-0472">Membrane</keyword>
<sequence>MYGLVARAWILHMEVVKWKTGVDQGFNWHALLEILWFKVLMIAPLKAIKFSDWGNLDAIESGISAFHALAFSFGFPIANFSWFYKKKTGNGNSSIDTRDCRSFEAVQVLVHVADGRKILLEAVPVSCIADLLVLVLSYSDAW</sequence>
<feature type="transmembrane region" description="Helical" evidence="1">
    <location>
        <begin position="26"/>
        <end position="45"/>
    </location>
</feature>
<name>A0A8X8YN51_SALSN</name>
<protein>
    <submittedName>
        <fullName evidence="2">Uncharacterized protein</fullName>
    </submittedName>
</protein>
<reference evidence="2" key="2">
    <citation type="submission" date="2020-08" db="EMBL/GenBank/DDBJ databases">
        <title>Plant Genome Project.</title>
        <authorList>
            <person name="Zhang R.-G."/>
        </authorList>
    </citation>
    <scope>NUCLEOTIDE SEQUENCE</scope>
    <source>
        <strain evidence="2">Huo1</strain>
        <tissue evidence="2">Leaf</tissue>
    </source>
</reference>
<comment type="caution">
    <text evidence="2">The sequence shown here is derived from an EMBL/GenBank/DDBJ whole genome shotgun (WGS) entry which is preliminary data.</text>
</comment>
<accession>A0A8X8YN51</accession>
<keyword evidence="1" id="KW-1133">Transmembrane helix</keyword>
<evidence type="ECO:0000313" key="3">
    <source>
        <dbReference type="Proteomes" id="UP000298416"/>
    </source>
</evidence>
<keyword evidence="3" id="KW-1185">Reference proteome</keyword>
<gene>
    <name evidence="2" type="ORF">SASPL_106604</name>
</gene>
<evidence type="ECO:0000256" key="1">
    <source>
        <dbReference type="SAM" id="Phobius"/>
    </source>
</evidence>
<dbReference type="AlphaFoldDB" id="A0A8X8YN51"/>
<proteinExistence type="predicted"/>
<evidence type="ECO:0000313" key="2">
    <source>
        <dbReference type="EMBL" id="KAG6434959.1"/>
    </source>
</evidence>
<organism evidence="2">
    <name type="scientific">Salvia splendens</name>
    <name type="common">Scarlet sage</name>
    <dbReference type="NCBI Taxonomy" id="180675"/>
    <lineage>
        <taxon>Eukaryota</taxon>
        <taxon>Viridiplantae</taxon>
        <taxon>Streptophyta</taxon>
        <taxon>Embryophyta</taxon>
        <taxon>Tracheophyta</taxon>
        <taxon>Spermatophyta</taxon>
        <taxon>Magnoliopsida</taxon>
        <taxon>eudicotyledons</taxon>
        <taxon>Gunneridae</taxon>
        <taxon>Pentapetalae</taxon>
        <taxon>asterids</taxon>
        <taxon>lamiids</taxon>
        <taxon>Lamiales</taxon>
        <taxon>Lamiaceae</taxon>
        <taxon>Nepetoideae</taxon>
        <taxon>Mentheae</taxon>
        <taxon>Salviinae</taxon>
        <taxon>Salvia</taxon>
        <taxon>Salvia subgen. Calosphace</taxon>
        <taxon>core Calosphace</taxon>
    </lineage>
</organism>
<dbReference type="EMBL" id="PNBA02000002">
    <property type="protein sequence ID" value="KAG6434959.1"/>
    <property type="molecule type" value="Genomic_DNA"/>
</dbReference>
<dbReference type="Proteomes" id="UP000298416">
    <property type="component" value="Unassembled WGS sequence"/>
</dbReference>
<feature type="transmembrane region" description="Helical" evidence="1">
    <location>
        <begin position="65"/>
        <end position="84"/>
    </location>
</feature>